<evidence type="ECO:0000313" key="2">
    <source>
        <dbReference type="Proteomes" id="UP000001564"/>
    </source>
</evidence>
<dbReference type="AlphaFoldDB" id="A5CRF5"/>
<dbReference type="Proteomes" id="UP000001564">
    <property type="component" value="Chromosome"/>
</dbReference>
<reference evidence="1 2" key="1">
    <citation type="journal article" date="2008" name="J. Bacteriol.">
        <title>The genome sequence of the tomato-pathogenic actinomycete Clavibacter michiganensis subsp. michiganensis NCPPB382 reveals a large island involved in pathogenicity.</title>
        <authorList>
            <person name="Gartemann K.H."/>
            <person name="Abt B."/>
            <person name="Bekel T."/>
            <person name="Burger A."/>
            <person name="Engemann J."/>
            <person name="Flugel M."/>
            <person name="Gaigalat L."/>
            <person name="Goesmann A."/>
            <person name="Grafen I."/>
            <person name="Kalinowski J."/>
            <person name="Kaup O."/>
            <person name="Kirchner O."/>
            <person name="Krause L."/>
            <person name="Linke B."/>
            <person name="McHardy A."/>
            <person name="Meyer F."/>
            <person name="Pohle S."/>
            <person name="Ruckert C."/>
            <person name="Schneiker S."/>
            <person name="Zellermann E.M."/>
            <person name="Puhler A."/>
            <person name="Eichenlaub R."/>
            <person name="Kaiser O."/>
            <person name="Bartels D."/>
        </authorList>
    </citation>
    <scope>NUCLEOTIDE SEQUENCE [LARGE SCALE GENOMIC DNA]</scope>
    <source>
        <strain evidence="1 2">NCPPB 382</strain>
    </source>
</reference>
<accession>A5CRF5</accession>
<sequence length="49" mass="5002">MWSSPSPVLLPDPSGVDPSEPLSVVTEVEVSTCSSVCVVVPSSSVEVLS</sequence>
<dbReference type="HOGENOM" id="CLU_198122_0_0_11"/>
<dbReference type="KEGG" id="cmi:CMM_1612A"/>
<gene>
    <name evidence="1" type="ORF">CMM_1612A</name>
</gene>
<dbReference type="EMBL" id="AM711867">
    <property type="protein sequence ID" value="CAN01664.1"/>
    <property type="molecule type" value="Genomic_DNA"/>
</dbReference>
<proteinExistence type="predicted"/>
<organism evidence="1 2">
    <name type="scientific">Clavibacter michiganensis subsp. michiganensis (strain NCPPB 382)</name>
    <dbReference type="NCBI Taxonomy" id="443906"/>
    <lineage>
        <taxon>Bacteria</taxon>
        <taxon>Bacillati</taxon>
        <taxon>Actinomycetota</taxon>
        <taxon>Actinomycetes</taxon>
        <taxon>Micrococcales</taxon>
        <taxon>Microbacteriaceae</taxon>
        <taxon>Clavibacter</taxon>
    </lineage>
</organism>
<protein>
    <submittedName>
        <fullName evidence="1">Uncharacterized protein</fullName>
    </submittedName>
</protein>
<evidence type="ECO:0000313" key="1">
    <source>
        <dbReference type="EMBL" id="CAN01664.1"/>
    </source>
</evidence>
<name>A5CRF5_CLAM3</name>
<keyword evidence="2" id="KW-1185">Reference proteome</keyword>